<dbReference type="GO" id="GO:0020037">
    <property type="term" value="F:heme binding"/>
    <property type="evidence" value="ECO:0007669"/>
    <property type="project" value="InterPro"/>
</dbReference>
<keyword evidence="3" id="KW-0560">Oxidoreductase</keyword>
<dbReference type="FunFam" id="1.10.630.10:FF:000007">
    <property type="entry name" value="Cytochrome P450 76C4"/>
    <property type="match status" value="1"/>
</dbReference>
<dbReference type="InterPro" id="IPR017972">
    <property type="entry name" value="Cyt_P450_CS"/>
</dbReference>
<dbReference type="InterPro" id="IPR002401">
    <property type="entry name" value="Cyt_P450_E_grp-I"/>
</dbReference>
<dbReference type="PANTHER" id="PTHR47950:SF15">
    <property type="entry name" value="CYTOCHROME P450"/>
    <property type="match status" value="1"/>
</dbReference>
<keyword evidence="9" id="KW-1185">Reference proteome</keyword>
<proteinExistence type="inferred from homology"/>
<keyword evidence="5" id="KW-0349">Heme</keyword>
<evidence type="ECO:0000256" key="5">
    <source>
        <dbReference type="PIRSR" id="PIRSR602401-1"/>
    </source>
</evidence>
<reference evidence="8 9" key="1">
    <citation type="submission" date="2019-09" db="EMBL/GenBank/DDBJ databases">
        <title>A chromosome-level genome assembly of the Chinese tupelo Nyssa sinensis.</title>
        <authorList>
            <person name="Yang X."/>
            <person name="Kang M."/>
            <person name="Yang Y."/>
            <person name="Xiong H."/>
            <person name="Wang M."/>
            <person name="Zhang Z."/>
            <person name="Wang Z."/>
            <person name="Wu H."/>
            <person name="Ma T."/>
            <person name="Liu J."/>
            <person name="Xi Z."/>
        </authorList>
    </citation>
    <scope>NUCLEOTIDE SEQUENCE [LARGE SCALE GENOMIC DNA]</scope>
    <source>
        <strain evidence="8">J267</strain>
        <tissue evidence="8">Leaf</tissue>
    </source>
</reference>
<dbReference type="SUPFAM" id="SSF48264">
    <property type="entry name" value="Cytochrome P450"/>
    <property type="match status" value="2"/>
</dbReference>
<gene>
    <name evidence="8" type="ORF">F0562_016108</name>
</gene>
<dbReference type="Gene3D" id="1.10.630.10">
    <property type="entry name" value="Cytochrome P450"/>
    <property type="match status" value="2"/>
</dbReference>
<evidence type="ECO:0000256" key="1">
    <source>
        <dbReference type="ARBA" id="ARBA00010617"/>
    </source>
</evidence>
<dbReference type="PRINTS" id="PR00463">
    <property type="entry name" value="EP450I"/>
</dbReference>
<keyword evidence="7" id="KW-0812">Transmembrane</keyword>
<sequence length="813" mass="92616">MEWCWSFLGWSIIILSPALLLLLYKQKSGSKQLPPGPPGWPVFGHMFDLGTMPHKTLAGLKQHYGPVIWLKLGSINTMVVLTANAATELFKNHDLSFAERTISCVMKSQGYNKGSLVLAPYGAYWRTLRRACTVEMLVNKRINETVSIRRKCVDDMLSWIVKETEAGVGAGAEARSIQVTLFVFLTSFNIIGNLTLSRDLVNPESREGSEFFSAMMGLMEWSGRPNIADSFPWLRWLDPQGLRRKMDRDMGKTLKIASEFVKERIKERREGGEVRKDFLDVLLEFEGSGKDEQAKLSDHEINIFILDPSADISHSFFMRREQLDKRRTKGRTGSTKRPPGPPGWPVVGNMFDLGTMPHQALYKFRAKYGPVLWLQLGSVNTMVIQSAEAAAQLFKNHDLPFSDRKVPDALTALDYNQGSLAVGNYGAYWRVIRRLCSMELLVNRRINETSALRRKCIDNMIQWIEEDTAASRAQGRSGEVQLSRFLLLMAFNLVGNLMLSRDLLDLQSNEGHEFFDAMNKVMEWAGTPNVADFLPFLKWIDPLRIKRNSVRDMGRAMKIVFGFMKERVQEKQSGREKVKKDFLDVLLEYEGNGKEGPDKISERNANIIILEMFFAGSETTSSTIEWAMVELLRNPNSMRKVKEEIDKIVGPSRKVEETDVDELLYLQAVVKETLRLHPAIPLLLPRNAMQDTNYMGYLIPKDTQVLVNVWAIGRDPESWDDPLSFKPERFLGKNIEYKGQHFELIPFGSGRRICVGFALAHRVVHLGLATLLQTFDWDLDNSITPDTLDMKERMGITLRKLEPLKAIPRKRTA</sequence>
<evidence type="ECO:0008006" key="10">
    <source>
        <dbReference type="Google" id="ProtNLM"/>
    </source>
</evidence>
<evidence type="ECO:0000256" key="3">
    <source>
        <dbReference type="ARBA" id="ARBA00023002"/>
    </source>
</evidence>
<organism evidence="8 9">
    <name type="scientific">Nyssa sinensis</name>
    <dbReference type="NCBI Taxonomy" id="561372"/>
    <lineage>
        <taxon>Eukaryota</taxon>
        <taxon>Viridiplantae</taxon>
        <taxon>Streptophyta</taxon>
        <taxon>Embryophyta</taxon>
        <taxon>Tracheophyta</taxon>
        <taxon>Spermatophyta</taxon>
        <taxon>Magnoliopsida</taxon>
        <taxon>eudicotyledons</taxon>
        <taxon>Gunneridae</taxon>
        <taxon>Pentapetalae</taxon>
        <taxon>asterids</taxon>
        <taxon>Cornales</taxon>
        <taxon>Nyssaceae</taxon>
        <taxon>Nyssa</taxon>
    </lineage>
</organism>
<dbReference type="EMBL" id="CM018050">
    <property type="protein sequence ID" value="KAA8518634.1"/>
    <property type="molecule type" value="Genomic_DNA"/>
</dbReference>
<dbReference type="Proteomes" id="UP000325577">
    <property type="component" value="Linkage Group LG7"/>
</dbReference>
<dbReference type="AlphaFoldDB" id="A0A5J4ZLI8"/>
<evidence type="ECO:0000256" key="4">
    <source>
        <dbReference type="ARBA" id="ARBA00023004"/>
    </source>
</evidence>
<dbReference type="GO" id="GO:0004497">
    <property type="term" value="F:monooxygenase activity"/>
    <property type="evidence" value="ECO:0007669"/>
    <property type="project" value="InterPro"/>
</dbReference>
<comment type="cofactor">
    <cofactor evidence="5">
        <name>heme</name>
        <dbReference type="ChEBI" id="CHEBI:30413"/>
    </cofactor>
</comment>
<keyword evidence="7" id="KW-0472">Membrane</keyword>
<comment type="similarity">
    <text evidence="1">Belongs to the cytochrome P450 family.</text>
</comment>
<feature type="transmembrane region" description="Helical" evidence="7">
    <location>
        <begin position="6"/>
        <end position="24"/>
    </location>
</feature>
<dbReference type="GO" id="GO:0005506">
    <property type="term" value="F:iron ion binding"/>
    <property type="evidence" value="ECO:0007669"/>
    <property type="project" value="InterPro"/>
</dbReference>
<feature type="binding site" description="axial binding residue" evidence="5">
    <location>
        <position position="754"/>
    </location>
    <ligand>
        <name>heme</name>
        <dbReference type="ChEBI" id="CHEBI:30413"/>
    </ligand>
    <ligandPart>
        <name>Fe</name>
        <dbReference type="ChEBI" id="CHEBI:18248"/>
    </ligandPart>
</feature>
<dbReference type="InterPro" id="IPR001128">
    <property type="entry name" value="Cyt_P450"/>
</dbReference>
<dbReference type="PROSITE" id="PS00086">
    <property type="entry name" value="CYTOCHROME_P450"/>
    <property type="match status" value="1"/>
</dbReference>
<protein>
    <recommendedName>
        <fullName evidence="10">Cytochrome P450</fullName>
    </recommendedName>
</protein>
<evidence type="ECO:0000313" key="9">
    <source>
        <dbReference type="Proteomes" id="UP000325577"/>
    </source>
</evidence>
<dbReference type="PRINTS" id="PR00385">
    <property type="entry name" value="P450"/>
</dbReference>
<evidence type="ECO:0000313" key="8">
    <source>
        <dbReference type="EMBL" id="KAA8518634.1"/>
    </source>
</evidence>
<dbReference type="OrthoDB" id="1055148at2759"/>
<accession>A0A5J4ZLI8</accession>
<feature type="region of interest" description="Disordered" evidence="6">
    <location>
        <begin position="323"/>
        <end position="344"/>
    </location>
</feature>
<name>A0A5J4ZLI8_9ASTE</name>
<dbReference type="GO" id="GO:0016705">
    <property type="term" value="F:oxidoreductase activity, acting on paired donors, with incorporation or reduction of molecular oxygen"/>
    <property type="evidence" value="ECO:0007669"/>
    <property type="project" value="InterPro"/>
</dbReference>
<evidence type="ECO:0000256" key="2">
    <source>
        <dbReference type="ARBA" id="ARBA00022723"/>
    </source>
</evidence>
<evidence type="ECO:0000256" key="7">
    <source>
        <dbReference type="SAM" id="Phobius"/>
    </source>
</evidence>
<keyword evidence="7" id="KW-1133">Transmembrane helix</keyword>
<keyword evidence="4 5" id="KW-0408">Iron</keyword>
<dbReference type="CDD" id="cd11073">
    <property type="entry name" value="CYP76-like"/>
    <property type="match status" value="1"/>
</dbReference>
<keyword evidence="2 5" id="KW-0479">Metal-binding</keyword>
<evidence type="ECO:0000256" key="6">
    <source>
        <dbReference type="SAM" id="MobiDB-lite"/>
    </source>
</evidence>
<dbReference type="InterPro" id="IPR036396">
    <property type="entry name" value="Cyt_P450_sf"/>
</dbReference>
<dbReference type="Pfam" id="PF00067">
    <property type="entry name" value="p450"/>
    <property type="match status" value="2"/>
</dbReference>
<dbReference type="PANTHER" id="PTHR47950">
    <property type="entry name" value="CYTOCHROME P450, FAMILY 76, SUBFAMILY C, POLYPEPTIDE 5-RELATED"/>
    <property type="match status" value="1"/>
</dbReference>